<sequence>MNLKTLAAAALMGLCASGVAWAQSGNSGSGPGGTNVDNIAFSVSGNQVVITADGVVAGTVQLQPGQSPAEAIRALIARLEASGGAFAGLQAQALRAAAKAAGLFG</sequence>
<dbReference type="RefSeq" id="WP_091532382.1">
    <property type="nucleotide sequence ID" value="NZ_FOOC01000003.1"/>
</dbReference>
<proteinExistence type="predicted"/>
<dbReference type="Proteomes" id="UP000199771">
    <property type="component" value="Unassembled WGS sequence"/>
</dbReference>
<evidence type="ECO:0000256" key="1">
    <source>
        <dbReference type="SAM" id="SignalP"/>
    </source>
</evidence>
<dbReference type="AlphaFoldDB" id="A0A1I2IIW1"/>
<keyword evidence="3" id="KW-1185">Reference proteome</keyword>
<evidence type="ECO:0000313" key="2">
    <source>
        <dbReference type="EMBL" id="SFF40471.1"/>
    </source>
</evidence>
<accession>A0A1I2IIW1</accession>
<dbReference type="STRING" id="1076937.SAMN04488120_103258"/>
<organism evidence="2 3">
    <name type="scientific">Fontimonas thermophila</name>
    <dbReference type="NCBI Taxonomy" id="1076937"/>
    <lineage>
        <taxon>Bacteria</taxon>
        <taxon>Pseudomonadati</taxon>
        <taxon>Pseudomonadota</taxon>
        <taxon>Gammaproteobacteria</taxon>
        <taxon>Nevskiales</taxon>
        <taxon>Nevskiaceae</taxon>
        <taxon>Fontimonas</taxon>
    </lineage>
</organism>
<evidence type="ECO:0000313" key="3">
    <source>
        <dbReference type="Proteomes" id="UP000199771"/>
    </source>
</evidence>
<keyword evidence="1" id="KW-0732">Signal</keyword>
<reference evidence="2 3" key="1">
    <citation type="submission" date="2016-10" db="EMBL/GenBank/DDBJ databases">
        <authorList>
            <person name="de Groot N.N."/>
        </authorList>
    </citation>
    <scope>NUCLEOTIDE SEQUENCE [LARGE SCALE GENOMIC DNA]</scope>
    <source>
        <strain evidence="2 3">DSM 23609</strain>
    </source>
</reference>
<feature type="chain" id="PRO_5011515299" evidence="1">
    <location>
        <begin position="23"/>
        <end position="105"/>
    </location>
</feature>
<gene>
    <name evidence="2" type="ORF">SAMN04488120_103258</name>
</gene>
<feature type="signal peptide" evidence="1">
    <location>
        <begin position="1"/>
        <end position="22"/>
    </location>
</feature>
<dbReference type="EMBL" id="FOOC01000003">
    <property type="protein sequence ID" value="SFF40471.1"/>
    <property type="molecule type" value="Genomic_DNA"/>
</dbReference>
<protein>
    <submittedName>
        <fullName evidence="2">Uncharacterized protein</fullName>
    </submittedName>
</protein>
<name>A0A1I2IIW1_9GAMM</name>